<proteinExistence type="predicted"/>
<dbReference type="AlphaFoldDB" id="A0A9P9DZL0"/>
<dbReference type="Proteomes" id="UP000717696">
    <property type="component" value="Unassembled WGS sequence"/>
</dbReference>
<dbReference type="InterPro" id="IPR046797">
    <property type="entry name" value="PDDEXK_12"/>
</dbReference>
<sequence>MTQAEPEHVDFAEDDGCFCYDEDRDEIGHTPDPESIFDVLTEAAECQDNFHPEATCNMTPNCIDYPRPPSGRTPIEECRLLRRIYLEPTADLSLHCMDSTSFLSVKSAITTARNRLPHGVINHTTYHPLRERPIALSIETMKTGEGWEEVTLQMGVWQAAQ</sequence>
<evidence type="ECO:0000313" key="3">
    <source>
        <dbReference type="Proteomes" id="UP000717696"/>
    </source>
</evidence>
<dbReference type="OrthoDB" id="4161186at2759"/>
<gene>
    <name evidence="2" type="ORF">B0J13DRAFT_627725</name>
</gene>
<evidence type="ECO:0000313" key="2">
    <source>
        <dbReference type="EMBL" id="KAH7128002.1"/>
    </source>
</evidence>
<organism evidence="2 3">
    <name type="scientific">Dactylonectria estremocensis</name>
    <dbReference type="NCBI Taxonomy" id="1079267"/>
    <lineage>
        <taxon>Eukaryota</taxon>
        <taxon>Fungi</taxon>
        <taxon>Dikarya</taxon>
        <taxon>Ascomycota</taxon>
        <taxon>Pezizomycotina</taxon>
        <taxon>Sordariomycetes</taxon>
        <taxon>Hypocreomycetidae</taxon>
        <taxon>Hypocreales</taxon>
        <taxon>Nectriaceae</taxon>
        <taxon>Dactylonectria</taxon>
    </lineage>
</organism>
<comment type="caution">
    <text evidence="2">The sequence shown here is derived from an EMBL/GenBank/DDBJ whole genome shotgun (WGS) entry which is preliminary data.</text>
</comment>
<feature type="domain" description="PD-(D/E)XK nuclease-like" evidence="1">
    <location>
        <begin position="13"/>
        <end position="161"/>
    </location>
</feature>
<reference evidence="2" key="1">
    <citation type="journal article" date="2021" name="Nat. Commun.">
        <title>Genetic determinants of endophytism in the Arabidopsis root mycobiome.</title>
        <authorList>
            <person name="Mesny F."/>
            <person name="Miyauchi S."/>
            <person name="Thiergart T."/>
            <person name="Pickel B."/>
            <person name="Atanasova L."/>
            <person name="Karlsson M."/>
            <person name="Huettel B."/>
            <person name="Barry K.W."/>
            <person name="Haridas S."/>
            <person name="Chen C."/>
            <person name="Bauer D."/>
            <person name="Andreopoulos W."/>
            <person name="Pangilinan J."/>
            <person name="LaButti K."/>
            <person name="Riley R."/>
            <person name="Lipzen A."/>
            <person name="Clum A."/>
            <person name="Drula E."/>
            <person name="Henrissat B."/>
            <person name="Kohler A."/>
            <person name="Grigoriev I.V."/>
            <person name="Martin F.M."/>
            <person name="Hacquard S."/>
        </authorList>
    </citation>
    <scope>NUCLEOTIDE SEQUENCE</scope>
    <source>
        <strain evidence="2">MPI-CAGE-AT-0021</strain>
    </source>
</reference>
<protein>
    <recommendedName>
        <fullName evidence="1">PD-(D/E)XK nuclease-like domain-containing protein</fullName>
    </recommendedName>
</protein>
<accession>A0A9P9DZL0</accession>
<dbReference type="EMBL" id="JAGMUU010000022">
    <property type="protein sequence ID" value="KAH7128002.1"/>
    <property type="molecule type" value="Genomic_DNA"/>
</dbReference>
<dbReference type="Pfam" id="PF20516">
    <property type="entry name" value="PDDEXK_12"/>
    <property type="match status" value="1"/>
</dbReference>
<name>A0A9P9DZL0_9HYPO</name>
<keyword evidence="3" id="KW-1185">Reference proteome</keyword>
<evidence type="ECO:0000259" key="1">
    <source>
        <dbReference type="Pfam" id="PF20516"/>
    </source>
</evidence>